<keyword evidence="7" id="KW-0501">Molybdenum cofactor biosynthesis</keyword>
<dbReference type="PANTHER" id="PTHR22960">
    <property type="entry name" value="MOLYBDOPTERIN COFACTOR SYNTHESIS PROTEIN A"/>
    <property type="match status" value="1"/>
</dbReference>
<evidence type="ECO:0000256" key="7">
    <source>
        <dbReference type="ARBA" id="ARBA00023150"/>
    </source>
</evidence>
<dbReference type="InterPro" id="IPR013785">
    <property type="entry name" value="Aldolase_TIM"/>
</dbReference>
<dbReference type="SUPFAM" id="SSF102114">
    <property type="entry name" value="Radical SAM enzymes"/>
    <property type="match status" value="1"/>
</dbReference>
<dbReference type="GO" id="GO:0061798">
    <property type="term" value="F:GTP 3',8'-cyclase activity"/>
    <property type="evidence" value="ECO:0007669"/>
    <property type="project" value="TreeGrafter"/>
</dbReference>
<dbReference type="SMART" id="SM00729">
    <property type="entry name" value="Elp3"/>
    <property type="match status" value="1"/>
</dbReference>
<dbReference type="InterPro" id="IPR050105">
    <property type="entry name" value="MoCo_biosynth_MoaA/MoaC"/>
</dbReference>
<dbReference type="InterPro" id="IPR010505">
    <property type="entry name" value="MoaA_twitch"/>
</dbReference>
<dbReference type="Gene3D" id="3.20.20.70">
    <property type="entry name" value="Aldolase class I"/>
    <property type="match status" value="1"/>
</dbReference>
<evidence type="ECO:0000256" key="1">
    <source>
        <dbReference type="ARBA" id="ARBA00022691"/>
    </source>
</evidence>
<dbReference type="SFLD" id="SFLDG01386">
    <property type="entry name" value="main_SPASM_domain-containing"/>
    <property type="match status" value="1"/>
</dbReference>
<dbReference type="PROSITE" id="PS51918">
    <property type="entry name" value="RADICAL_SAM"/>
    <property type="match status" value="1"/>
</dbReference>
<evidence type="ECO:0000259" key="8">
    <source>
        <dbReference type="PROSITE" id="PS51918"/>
    </source>
</evidence>
<gene>
    <name evidence="9" type="ORF">B9Q06_12040</name>
</gene>
<dbReference type="CDD" id="cd01335">
    <property type="entry name" value="Radical_SAM"/>
    <property type="match status" value="1"/>
</dbReference>
<evidence type="ECO:0000256" key="4">
    <source>
        <dbReference type="ARBA" id="ARBA00023004"/>
    </source>
</evidence>
<keyword evidence="4" id="KW-0408">Iron</keyword>
<name>A0A2R6B463_9ARCH</name>
<keyword evidence="6" id="KW-0342">GTP-binding</keyword>
<dbReference type="NCBIfam" id="NF001199">
    <property type="entry name" value="PRK00164.2-1"/>
    <property type="match status" value="1"/>
</dbReference>
<evidence type="ECO:0000256" key="6">
    <source>
        <dbReference type="ARBA" id="ARBA00023134"/>
    </source>
</evidence>
<keyword evidence="2" id="KW-0479">Metal-binding</keyword>
<dbReference type="GO" id="GO:0046872">
    <property type="term" value="F:metal ion binding"/>
    <property type="evidence" value="ECO:0007669"/>
    <property type="project" value="UniProtKB-KW"/>
</dbReference>
<keyword evidence="5" id="KW-0411">Iron-sulfur</keyword>
<dbReference type="Pfam" id="PF06463">
    <property type="entry name" value="Mob_synth_C"/>
    <property type="match status" value="1"/>
</dbReference>
<dbReference type="InterPro" id="IPR006638">
    <property type="entry name" value="Elp3/MiaA/NifB-like_rSAM"/>
</dbReference>
<dbReference type="GO" id="GO:0061799">
    <property type="term" value="F:cyclic pyranopterin monophosphate synthase activity"/>
    <property type="evidence" value="ECO:0007669"/>
    <property type="project" value="TreeGrafter"/>
</dbReference>
<sequence length="349" mass="39643">MSKLVWALVIVDRYNRPLLGARISLNYSQFCNFACVFCHKEGNSLTYNIDSDMDIRNAHEKSGGSQVLMSAEEITRIAKVLSGVGIVRFKLTGGEPMLRPDILKIVEGISSLKPLDFGMTTNATRLRVMAGKLRDAGLQRVNISLHSLDRWRFKEITGVDRLDDVLGAVEQCVEVGLTPVKLNCVLLRDFNVDELDNFMDYAASFDGKVELQLIELVKEGSAAEEGFFEKYYYSLSGIERQLESSSVKKVIRSLQNRPRYLTKRGVWVELVRPTHNTMFCANNDRIRVTPDGKFKPCLMRDDNLVDFLTPMRSGCTDEELRRLLFEANMKREPYFKTSKCAVVQTGVER</sequence>
<feature type="domain" description="Radical SAM core" evidence="8">
    <location>
        <begin position="13"/>
        <end position="257"/>
    </location>
</feature>
<organism evidence="9 10">
    <name type="scientific">Candidatus Marsarchaeota G2 archaeon ECH_B_2</name>
    <dbReference type="NCBI Taxonomy" id="1978160"/>
    <lineage>
        <taxon>Archaea</taxon>
        <taxon>Candidatus Marsarchaeota</taxon>
        <taxon>Candidatus Marsarchaeota group 2</taxon>
    </lineage>
</organism>
<dbReference type="Pfam" id="PF04055">
    <property type="entry name" value="Radical_SAM"/>
    <property type="match status" value="1"/>
</dbReference>
<dbReference type="GO" id="GO:0006777">
    <property type="term" value="P:Mo-molybdopterin cofactor biosynthetic process"/>
    <property type="evidence" value="ECO:0007669"/>
    <property type="project" value="UniProtKB-KW"/>
</dbReference>
<protein>
    <submittedName>
        <fullName evidence="9">GTP 3',8-cyclase MoaA</fullName>
    </submittedName>
</protein>
<keyword evidence="3" id="KW-0547">Nucleotide-binding</keyword>
<accession>A0A2R6B463</accession>
<comment type="caution">
    <text evidence="9">The sequence shown here is derived from an EMBL/GenBank/DDBJ whole genome shotgun (WGS) entry which is preliminary data.</text>
</comment>
<dbReference type="InterPro" id="IPR007197">
    <property type="entry name" value="rSAM"/>
</dbReference>
<evidence type="ECO:0000256" key="5">
    <source>
        <dbReference type="ARBA" id="ARBA00023014"/>
    </source>
</evidence>
<evidence type="ECO:0000313" key="10">
    <source>
        <dbReference type="Proteomes" id="UP000241284"/>
    </source>
</evidence>
<reference evidence="9 10" key="1">
    <citation type="submission" date="2017-04" db="EMBL/GenBank/DDBJ databases">
        <title>Novel microbial lineages endemic to geothermal iron-oxide mats fill important gaps in the evolutionary history of Archaea.</title>
        <authorList>
            <person name="Jay Z.J."/>
            <person name="Beam J.P."/>
            <person name="Dlakic M."/>
            <person name="Rusch D.B."/>
            <person name="Kozubal M.A."/>
            <person name="Inskeep W.P."/>
        </authorList>
    </citation>
    <scope>NUCLEOTIDE SEQUENCE [LARGE SCALE GENOMIC DNA]</scope>
    <source>
        <strain evidence="9">ECH_B_2</strain>
    </source>
</reference>
<dbReference type="AlphaFoldDB" id="A0A2R6B463"/>
<dbReference type="GO" id="GO:0005525">
    <property type="term" value="F:GTP binding"/>
    <property type="evidence" value="ECO:0007669"/>
    <property type="project" value="UniProtKB-KW"/>
</dbReference>
<dbReference type="EMBL" id="NEXH01000049">
    <property type="protein sequence ID" value="PSN93430.1"/>
    <property type="molecule type" value="Genomic_DNA"/>
</dbReference>
<dbReference type="GO" id="GO:0051539">
    <property type="term" value="F:4 iron, 4 sulfur cluster binding"/>
    <property type="evidence" value="ECO:0007669"/>
    <property type="project" value="UniProtKB-KW"/>
</dbReference>
<dbReference type="PANTHER" id="PTHR22960:SF0">
    <property type="entry name" value="MOLYBDENUM COFACTOR BIOSYNTHESIS PROTEIN 1"/>
    <property type="match status" value="1"/>
</dbReference>
<dbReference type="Proteomes" id="UP000241284">
    <property type="component" value="Unassembled WGS sequence"/>
</dbReference>
<evidence type="ECO:0000256" key="2">
    <source>
        <dbReference type="ARBA" id="ARBA00022723"/>
    </source>
</evidence>
<proteinExistence type="predicted"/>
<dbReference type="SFLD" id="SFLDS00029">
    <property type="entry name" value="Radical_SAM"/>
    <property type="match status" value="1"/>
</dbReference>
<dbReference type="InterPro" id="IPR058240">
    <property type="entry name" value="rSAM_sf"/>
</dbReference>
<keyword evidence="1" id="KW-0949">S-adenosyl-L-methionine</keyword>
<evidence type="ECO:0000256" key="3">
    <source>
        <dbReference type="ARBA" id="ARBA00022741"/>
    </source>
</evidence>
<evidence type="ECO:0000313" key="9">
    <source>
        <dbReference type="EMBL" id="PSN93430.1"/>
    </source>
</evidence>
<dbReference type="SFLD" id="SFLDG01067">
    <property type="entry name" value="SPASM/twitch_domain_containing"/>
    <property type="match status" value="1"/>
</dbReference>